<comment type="cofactor">
    <cofactor evidence="1">
        <name>adenosylcob(III)alamin</name>
        <dbReference type="ChEBI" id="CHEBI:18408"/>
    </cofactor>
</comment>
<comment type="function">
    <text evidence="14">Provides the precursors necessary for DNA synthesis. Catalyzes the biosynthesis of deoxyribonucleotides from the corresponding ribonucleotides.</text>
</comment>
<keyword evidence="9 14" id="KW-0215">Deoxyribonucleotide synthesis</keyword>
<dbReference type="InterPro" id="IPR005144">
    <property type="entry name" value="ATP-cone_dom"/>
</dbReference>
<keyword evidence="10" id="KW-1015">Disulfide bond</keyword>
<dbReference type="InterPro" id="IPR050862">
    <property type="entry name" value="RdRp_reductase_class-2"/>
</dbReference>
<comment type="similarity">
    <text evidence="2">Belongs to the ribonucleoside diphosphate reductase class-2 family.</text>
</comment>
<dbReference type="Pfam" id="PF02867">
    <property type="entry name" value="Ribonuc_red_lgC"/>
    <property type="match status" value="2"/>
</dbReference>
<keyword evidence="4" id="KW-0846">Cobalamin</keyword>
<dbReference type="PANTHER" id="PTHR43371">
    <property type="entry name" value="VITAMIN B12-DEPENDENT RIBONUCLEOTIDE REDUCTASE"/>
    <property type="match status" value="1"/>
</dbReference>
<feature type="compositionally biased region" description="Low complexity" evidence="15">
    <location>
        <begin position="282"/>
        <end position="298"/>
    </location>
</feature>
<name>A0ABP8QNS0_9ACTN</name>
<evidence type="ECO:0000256" key="3">
    <source>
        <dbReference type="ARBA" id="ARBA00012274"/>
    </source>
</evidence>
<evidence type="ECO:0000256" key="13">
    <source>
        <dbReference type="PROSITE-ProRule" id="PRU00492"/>
    </source>
</evidence>
<evidence type="ECO:0000256" key="15">
    <source>
        <dbReference type="SAM" id="MobiDB-lite"/>
    </source>
</evidence>
<comment type="similarity">
    <text evidence="14">Belongs to the ribonucleoside diphosphate reductase large chain family.</text>
</comment>
<dbReference type="InterPro" id="IPR013509">
    <property type="entry name" value="RNR_lsu_N"/>
</dbReference>
<evidence type="ECO:0000256" key="14">
    <source>
        <dbReference type="RuleBase" id="RU003410"/>
    </source>
</evidence>
<dbReference type="InterPro" id="IPR000788">
    <property type="entry name" value="RNR_lg_C"/>
</dbReference>
<proteinExistence type="inferred from homology"/>
<evidence type="ECO:0000256" key="6">
    <source>
        <dbReference type="ARBA" id="ARBA00022741"/>
    </source>
</evidence>
<dbReference type="PRINTS" id="PR01183">
    <property type="entry name" value="RIBORDTASEM1"/>
</dbReference>
<keyword evidence="6 13" id="KW-0547">Nucleotide-binding</keyword>
<keyword evidence="8 14" id="KW-0560">Oxidoreductase</keyword>
<keyword evidence="7 13" id="KW-0067">ATP-binding</keyword>
<evidence type="ECO:0000256" key="1">
    <source>
        <dbReference type="ARBA" id="ARBA00001922"/>
    </source>
</evidence>
<gene>
    <name evidence="17" type="ORF">GCM10023191_065840</name>
</gene>
<feature type="domain" description="ATP-cone" evidence="16">
    <location>
        <begin position="6"/>
        <end position="98"/>
    </location>
</feature>
<evidence type="ECO:0000256" key="5">
    <source>
        <dbReference type="ARBA" id="ARBA00022634"/>
    </source>
</evidence>
<evidence type="ECO:0000256" key="12">
    <source>
        <dbReference type="ARBA" id="ARBA00047754"/>
    </source>
</evidence>
<evidence type="ECO:0000256" key="4">
    <source>
        <dbReference type="ARBA" id="ARBA00022628"/>
    </source>
</evidence>
<evidence type="ECO:0000259" key="16">
    <source>
        <dbReference type="PROSITE" id="PS51161"/>
    </source>
</evidence>
<evidence type="ECO:0000256" key="10">
    <source>
        <dbReference type="ARBA" id="ARBA00023157"/>
    </source>
</evidence>
<comment type="catalytic activity">
    <reaction evidence="12 14">
        <text>a 2'-deoxyribonucleoside 5'-diphosphate + [thioredoxin]-disulfide + H2O = a ribonucleoside 5'-diphosphate + [thioredoxin]-dithiol</text>
        <dbReference type="Rhea" id="RHEA:23252"/>
        <dbReference type="Rhea" id="RHEA-COMP:10698"/>
        <dbReference type="Rhea" id="RHEA-COMP:10700"/>
        <dbReference type="ChEBI" id="CHEBI:15377"/>
        <dbReference type="ChEBI" id="CHEBI:29950"/>
        <dbReference type="ChEBI" id="CHEBI:50058"/>
        <dbReference type="ChEBI" id="CHEBI:57930"/>
        <dbReference type="ChEBI" id="CHEBI:73316"/>
        <dbReference type="EC" id="1.17.4.1"/>
    </reaction>
</comment>
<evidence type="ECO:0000256" key="2">
    <source>
        <dbReference type="ARBA" id="ARBA00007405"/>
    </source>
</evidence>
<dbReference type="Gene3D" id="3.20.70.20">
    <property type="match status" value="1"/>
</dbReference>
<reference evidence="18" key="1">
    <citation type="journal article" date="2019" name="Int. J. Syst. Evol. Microbiol.">
        <title>The Global Catalogue of Microorganisms (GCM) 10K type strain sequencing project: providing services to taxonomists for standard genome sequencing and annotation.</title>
        <authorList>
            <consortium name="The Broad Institute Genomics Platform"/>
            <consortium name="The Broad Institute Genome Sequencing Center for Infectious Disease"/>
            <person name="Wu L."/>
            <person name="Ma J."/>
        </authorList>
    </citation>
    <scope>NUCLEOTIDE SEQUENCE [LARGE SCALE GENOMIC DNA]</scope>
    <source>
        <strain evidence="18">JCM 17933</strain>
    </source>
</reference>
<feature type="region of interest" description="Disordered" evidence="15">
    <location>
        <begin position="275"/>
        <end position="302"/>
    </location>
</feature>
<dbReference type="Proteomes" id="UP001500503">
    <property type="component" value="Unassembled WGS sequence"/>
</dbReference>
<keyword evidence="11" id="KW-0170">Cobalt</keyword>
<dbReference type="PROSITE" id="PS51161">
    <property type="entry name" value="ATP_CONE"/>
    <property type="match status" value="1"/>
</dbReference>
<keyword evidence="18" id="KW-1185">Reference proteome</keyword>
<protein>
    <recommendedName>
        <fullName evidence="3 14">Ribonucleoside-diphosphate reductase</fullName>
        <ecNumber evidence="3 14">1.17.4.1</ecNumber>
    </recommendedName>
</protein>
<comment type="caution">
    <text evidence="17">The sequence shown here is derived from an EMBL/GenBank/DDBJ whole genome shotgun (WGS) entry which is preliminary data.</text>
</comment>
<dbReference type="CDD" id="cd02888">
    <property type="entry name" value="RNR_II_dimer"/>
    <property type="match status" value="1"/>
</dbReference>
<evidence type="ECO:0000313" key="18">
    <source>
        <dbReference type="Proteomes" id="UP001500503"/>
    </source>
</evidence>
<sequence>MRGPPREISRRDGTVIPFDPERIRRAVEHAAAEAGCSDPRLTDEVTGRAVAALAEDVSDRVPGVEDVQDTVERVLMAAGAGDVARAYMLYRTRRTELRESKRMLGVRDELKLGLEAAAVLKEQYLLRDEMGVLLESTGEMMDRVARHVAAAEDAFRPSSSSRWAEAFAQMLRALEFLPNSPTLMNAGTELGLLSGCFVLPVEDSLESIFTTVKDTALIHQAGGGTGFAFSHLRPAGDIVGSTHGRASSPVSFMRVFTRPPRSFAREAGGEAPTWRCWTPHIRTSPSSSRPRPSLAGSSTSTCPWRPAAEIDAGELFDLLAAQAWRSGDPGLMFIDRVNEANPVPSLGRIEATNPCGEVPLLPHESCNLGSVNLPRFVTDGRLDWERLTASVRLAVRFLDDVIEVNRYPIPELDHAARRTRKVGLGFMGLAELLAALRIPYGSADAVRLAGDIAREITEAARHASAELAAERGADRHDLDHRGDHLGHRADVRHRLRTCGARPAPS</sequence>
<dbReference type="InterPro" id="IPR013344">
    <property type="entry name" value="RNR_NrdJ/NrdZ"/>
</dbReference>
<evidence type="ECO:0000313" key="17">
    <source>
        <dbReference type="EMBL" id="GAA4507457.1"/>
    </source>
</evidence>
<dbReference type="Pfam" id="PF00317">
    <property type="entry name" value="Ribonuc_red_lgN"/>
    <property type="match status" value="1"/>
</dbReference>
<evidence type="ECO:0000256" key="11">
    <source>
        <dbReference type="ARBA" id="ARBA00023285"/>
    </source>
</evidence>
<dbReference type="PANTHER" id="PTHR43371:SF1">
    <property type="entry name" value="RIBONUCLEOSIDE-DIPHOSPHATE REDUCTASE"/>
    <property type="match status" value="1"/>
</dbReference>
<dbReference type="EC" id="1.17.4.1" evidence="3 14"/>
<accession>A0ABP8QNS0</accession>
<evidence type="ECO:0000256" key="8">
    <source>
        <dbReference type="ARBA" id="ARBA00023002"/>
    </source>
</evidence>
<keyword evidence="5" id="KW-0237">DNA synthesis</keyword>
<evidence type="ECO:0000256" key="7">
    <source>
        <dbReference type="ARBA" id="ARBA00022840"/>
    </source>
</evidence>
<organism evidence="17 18">
    <name type="scientific">Actinoallomurus oryzae</name>
    <dbReference type="NCBI Taxonomy" id="502180"/>
    <lineage>
        <taxon>Bacteria</taxon>
        <taxon>Bacillati</taxon>
        <taxon>Actinomycetota</taxon>
        <taxon>Actinomycetes</taxon>
        <taxon>Streptosporangiales</taxon>
        <taxon>Thermomonosporaceae</taxon>
        <taxon>Actinoallomurus</taxon>
    </lineage>
</organism>
<dbReference type="Pfam" id="PF03477">
    <property type="entry name" value="ATP-cone"/>
    <property type="match status" value="1"/>
</dbReference>
<evidence type="ECO:0000256" key="9">
    <source>
        <dbReference type="ARBA" id="ARBA00023116"/>
    </source>
</evidence>
<dbReference type="SUPFAM" id="SSF51998">
    <property type="entry name" value="PFL-like glycyl radical enzymes"/>
    <property type="match status" value="1"/>
</dbReference>
<dbReference type="EMBL" id="BAABHF010000041">
    <property type="protein sequence ID" value="GAA4507457.1"/>
    <property type="molecule type" value="Genomic_DNA"/>
</dbReference>